<comment type="caution">
    <text evidence="1">The sequence shown here is derived from an EMBL/GenBank/DDBJ whole genome shotgun (WGS) entry which is preliminary data.</text>
</comment>
<dbReference type="EMBL" id="CM044706">
    <property type="protein sequence ID" value="KAI5659677.1"/>
    <property type="molecule type" value="Genomic_DNA"/>
</dbReference>
<gene>
    <name evidence="1" type="ORF">M9H77_28470</name>
</gene>
<name>A0ACC0AGU6_CATRO</name>
<keyword evidence="2" id="KW-1185">Reference proteome</keyword>
<reference evidence="2" key="1">
    <citation type="journal article" date="2023" name="Nat. Plants">
        <title>Single-cell RNA sequencing provides a high-resolution roadmap for understanding the multicellular compartmentation of specialized metabolism.</title>
        <authorList>
            <person name="Sun S."/>
            <person name="Shen X."/>
            <person name="Li Y."/>
            <person name="Li Y."/>
            <person name="Wang S."/>
            <person name="Li R."/>
            <person name="Zhang H."/>
            <person name="Shen G."/>
            <person name="Guo B."/>
            <person name="Wei J."/>
            <person name="Xu J."/>
            <person name="St-Pierre B."/>
            <person name="Chen S."/>
            <person name="Sun C."/>
        </authorList>
    </citation>
    <scope>NUCLEOTIDE SEQUENCE [LARGE SCALE GENOMIC DNA]</scope>
</reference>
<proteinExistence type="predicted"/>
<evidence type="ECO:0000313" key="2">
    <source>
        <dbReference type="Proteomes" id="UP001060085"/>
    </source>
</evidence>
<dbReference type="Proteomes" id="UP001060085">
    <property type="component" value="Linkage Group LG06"/>
</dbReference>
<evidence type="ECO:0000313" key="1">
    <source>
        <dbReference type="EMBL" id="KAI5659677.1"/>
    </source>
</evidence>
<accession>A0ACC0AGU6</accession>
<sequence>MKLQCAIRFYTDMDSGGSDGSNLAASLQPFFKYKMKRNVCALSFPLRAFIFSNREAAPTGVFSQFPSSSVQLHSATNGSQSSHWRFEYGFANNIKNVDEAVRLFREMVRMRPSPSVVEFNQLLSRLVKLKQYLVVISLYKDICNSIIPVDEANMNVVINSFCLVGRVEFGFSLLGVFFKRGYSPNAITFNTLLKGLFSKTG</sequence>
<protein>
    <submittedName>
        <fullName evidence="1">Uncharacterized protein</fullName>
    </submittedName>
</protein>
<organism evidence="1 2">
    <name type="scientific">Catharanthus roseus</name>
    <name type="common">Madagascar periwinkle</name>
    <name type="synonym">Vinca rosea</name>
    <dbReference type="NCBI Taxonomy" id="4058"/>
    <lineage>
        <taxon>Eukaryota</taxon>
        <taxon>Viridiplantae</taxon>
        <taxon>Streptophyta</taxon>
        <taxon>Embryophyta</taxon>
        <taxon>Tracheophyta</taxon>
        <taxon>Spermatophyta</taxon>
        <taxon>Magnoliopsida</taxon>
        <taxon>eudicotyledons</taxon>
        <taxon>Gunneridae</taxon>
        <taxon>Pentapetalae</taxon>
        <taxon>asterids</taxon>
        <taxon>lamiids</taxon>
        <taxon>Gentianales</taxon>
        <taxon>Apocynaceae</taxon>
        <taxon>Rauvolfioideae</taxon>
        <taxon>Vinceae</taxon>
        <taxon>Catharanthinae</taxon>
        <taxon>Catharanthus</taxon>
    </lineage>
</organism>